<reference evidence="3" key="1">
    <citation type="submission" date="2015-09" db="EMBL/GenBank/DDBJ databases">
        <title>Complete sequence of Algoriphagus sp. M8-2.</title>
        <authorList>
            <person name="Shintani M."/>
        </authorList>
    </citation>
    <scope>NUCLEOTIDE SEQUENCE [LARGE SCALE GENOMIC DNA]</scope>
    <source>
        <strain evidence="3">M8-2</strain>
    </source>
</reference>
<sequence>MKQRSHPILFILMTILLTTNLGFSQEISKSLLWTDQLDTLFQPAINSPDYLVIKKSEWNGIKELFNESIKAQETQFMQREIDRMMVDSTEHVKTSKILPIEKSEAATNNPLLLLLIPLIGYAAFITFKLYAERERVKLNQDILDQTEKEFQKHKKSSVERERKLMRELIDTKNKLEEINISTQKA</sequence>
<evidence type="ECO:0000313" key="2">
    <source>
        <dbReference type="EMBL" id="AMQ56762.1"/>
    </source>
</evidence>
<keyword evidence="3" id="KW-1185">Reference proteome</keyword>
<accession>A0A142ENQ7</accession>
<gene>
    <name evidence="2" type="ORF">AO498_10020</name>
</gene>
<organism evidence="2 3">
    <name type="scientific">Algoriphagus sanaruensis</name>
    <dbReference type="NCBI Taxonomy" id="1727163"/>
    <lineage>
        <taxon>Bacteria</taxon>
        <taxon>Pseudomonadati</taxon>
        <taxon>Bacteroidota</taxon>
        <taxon>Cytophagia</taxon>
        <taxon>Cytophagales</taxon>
        <taxon>Cyclobacteriaceae</taxon>
        <taxon>Algoriphagus</taxon>
    </lineage>
</organism>
<evidence type="ECO:0000313" key="3">
    <source>
        <dbReference type="Proteomes" id="UP000073816"/>
    </source>
</evidence>
<keyword evidence="1" id="KW-0812">Transmembrane</keyword>
<protein>
    <recommendedName>
        <fullName evidence="4">tRNA (Guanine-N1)-methyltransferase</fullName>
    </recommendedName>
</protein>
<name>A0A142ENQ7_9BACT</name>
<proteinExistence type="predicted"/>
<keyword evidence="1" id="KW-1133">Transmembrane helix</keyword>
<dbReference type="KEGG" id="alm:AO498_10020"/>
<evidence type="ECO:0000256" key="1">
    <source>
        <dbReference type="SAM" id="Phobius"/>
    </source>
</evidence>
<reference evidence="2 3" key="2">
    <citation type="journal article" date="2016" name="Genome Announc.">
        <title>Complete Genome Sequence of Algoriphagus sp. Strain M8-2, Isolated from a Brackish Lake.</title>
        <authorList>
            <person name="Muraguchi Y."/>
            <person name="Kushimoto K."/>
            <person name="Ohtsubo Y."/>
            <person name="Suzuki T."/>
            <person name="Dohra H."/>
            <person name="Kimbara K."/>
            <person name="Shintani M."/>
        </authorList>
    </citation>
    <scope>NUCLEOTIDE SEQUENCE [LARGE SCALE GENOMIC DNA]</scope>
    <source>
        <strain evidence="2 3">M8-2</strain>
    </source>
</reference>
<dbReference type="AlphaFoldDB" id="A0A142ENQ7"/>
<feature type="transmembrane region" description="Helical" evidence="1">
    <location>
        <begin position="111"/>
        <end position="131"/>
    </location>
</feature>
<keyword evidence="1" id="KW-0472">Membrane</keyword>
<dbReference type="PATRIC" id="fig|1727163.4.peg.2095"/>
<dbReference type="EMBL" id="CP012836">
    <property type="protein sequence ID" value="AMQ56762.1"/>
    <property type="molecule type" value="Genomic_DNA"/>
</dbReference>
<dbReference type="Proteomes" id="UP000073816">
    <property type="component" value="Chromosome"/>
</dbReference>
<evidence type="ECO:0008006" key="4">
    <source>
        <dbReference type="Google" id="ProtNLM"/>
    </source>
</evidence>